<dbReference type="GO" id="GO:0034457">
    <property type="term" value="C:Mpp10 complex"/>
    <property type="evidence" value="ECO:0007669"/>
    <property type="project" value="TreeGrafter"/>
</dbReference>
<evidence type="ECO:0000313" key="1">
    <source>
        <dbReference type="EnsemblPlants" id="EMT17311"/>
    </source>
</evidence>
<dbReference type="EnsemblPlants" id="EMT17311">
    <property type="protein sequence ID" value="EMT17311"/>
    <property type="gene ID" value="F775_32684"/>
</dbReference>
<sequence>MLRRNTRLRREYLYRKSLEGKERQHYEKKRRVREALEEGKPIPTELRNEELALRREIDLDDQDRAVPRSIIDDEYAGATLREPKILLTTSRNPSAPLTQFVKELKVVFPNSQRMNRGGQVISEIVESCRSHEITDLILVHEHRGQPDGLIVCHLPLGPTAYFGLLNVLGQCTTCDTILGGNSWFHLWQVTRHDIKDRKAMGKMSEAYPHLILDNFTTKTGERTANIMKHLFPVPKPESKRLITFANRDDYISFRHHIYEKHGGPKSIDLKEVGPRFELRLYQVKKCPPYLAIAVLFDAFCRSCADITLLFLPGQIKRGTVDQSEAQNEFVLRPYMNTAKKQKSLGV</sequence>
<dbReference type="GO" id="GO:0030515">
    <property type="term" value="F:snoRNA binding"/>
    <property type="evidence" value="ECO:0007669"/>
    <property type="project" value="TreeGrafter"/>
</dbReference>
<dbReference type="PROSITE" id="PS50833">
    <property type="entry name" value="BRIX"/>
    <property type="match status" value="1"/>
</dbReference>
<reference evidence="1" key="1">
    <citation type="submission" date="2015-06" db="UniProtKB">
        <authorList>
            <consortium name="EnsemblPlants"/>
        </authorList>
    </citation>
    <scope>IDENTIFICATION</scope>
</reference>
<dbReference type="InterPro" id="IPR007109">
    <property type="entry name" value="Brix"/>
</dbReference>
<dbReference type="SMART" id="SM00879">
    <property type="entry name" value="Brix"/>
    <property type="match status" value="1"/>
</dbReference>
<dbReference type="GO" id="GO:0006364">
    <property type="term" value="P:rRNA processing"/>
    <property type="evidence" value="ECO:0007669"/>
    <property type="project" value="InterPro"/>
</dbReference>
<protein>
    <submittedName>
        <fullName evidence="1">Uncharacterized protein</fullName>
    </submittedName>
</protein>
<dbReference type="PANTHER" id="PTHR22734:SF2">
    <property type="entry name" value="U3 SMALL NUCLEOLAR RIBONUCLEOPROTEIN PROTEIN IMP4"/>
    <property type="match status" value="1"/>
</dbReference>
<accession>N1QZX0</accession>
<organism evidence="1">
    <name type="scientific">Aegilops tauschii</name>
    <name type="common">Tausch's goatgrass</name>
    <name type="synonym">Aegilops squarrosa</name>
    <dbReference type="NCBI Taxonomy" id="37682"/>
    <lineage>
        <taxon>Eukaryota</taxon>
        <taxon>Viridiplantae</taxon>
        <taxon>Streptophyta</taxon>
        <taxon>Embryophyta</taxon>
        <taxon>Tracheophyta</taxon>
        <taxon>Spermatophyta</taxon>
        <taxon>Magnoliopsida</taxon>
        <taxon>Liliopsida</taxon>
        <taxon>Poales</taxon>
        <taxon>Poaceae</taxon>
        <taxon>BOP clade</taxon>
        <taxon>Pooideae</taxon>
        <taxon>Triticodae</taxon>
        <taxon>Triticeae</taxon>
        <taxon>Triticinae</taxon>
        <taxon>Aegilops</taxon>
    </lineage>
</organism>
<dbReference type="AlphaFoldDB" id="N1QZX0"/>
<dbReference type="GO" id="GO:0032040">
    <property type="term" value="C:small-subunit processome"/>
    <property type="evidence" value="ECO:0007669"/>
    <property type="project" value="TreeGrafter"/>
</dbReference>
<dbReference type="GO" id="GO:0042134">
    <property type="term" value="F:rRNA primary transcript binding"/>
    <property type="evidence" value="ECO:0007669"/>
    <property type="project" value="InterPro"/>
</dbReference>
<name>N1QZX0_AEGTA</name>
<dbReference type="Pfam" id="PF04427">
    <property type="entry name" value="Brix"/>
    <property type="match status" value="1"/>
</dbReference>
<dbReference type="SUPFAM" id="SSF52954">
    <property type="entry name" value="Class II aaRS ABD-related"/>
    <property type="match status" value="1"/>
</dbReference>
<dbReference type="Gene3D" id="3.40.50.10480">
    <property type="entry name" value="Probable brix-domain ribosomal biogenesis protein"/>
    <property type="match status" value="1"/>
</dbReference>
<proteinExistence type="predicted"/>
<dbReference type="InterPro" id="IPR044281">
    <property type="entry name" value="IMP4/RPF1"/>
</dbReference>
<dbReference type="PANTHER" id="PTHR22734">
    <property type="entry name" value="U3 SMALL NUCLEOLAR RIBONUCLEOPROTEIN PROTEIN IMP4"/>
    <property type="match status" value="1"/>
</dbReference>